<evidence type="ECO:0000313" key="8">
    <source>
        <dbReference type="Proteomes" id="UP000229523"/>
    </source>
</evidence>
<keyword evidence="2" id="KW-0964">Secreted</keyword>
<dbReference type="NCBIfam" id="NF047686">
    <property type="entry name" value="IsaB_fam"/>
    <property type="match status" value="1"/>
</dbReference>
<dbReference type="Proteomes" id="UP000229523">
    <property type="component" value="Unassembled WGS sequence"/>
</dbReference>
<reference evidence="7 8" key="1">
    <citation type="journal article" date="2018" name="Front. Microbiol.">
        <title>Description and Comparative Genomics of Macrococcus caseolyticus subsp. hominis subsp. nov., Macrococcus goetzii sp. nov., Macrococcus epidermidis sp. nov., and Macrococcus bohemicus sp. nov., Novel Macrococci From Human Clinical Material With Virulence Potential and Suspected Uptake of Foreign DNA by Natural Transformation.</title>
        <authorList>
            <person name="Maslanova I."/>
            <person name="Wertheimer Z."/>
            <person name="Sedlacek I."/>
            <person name="Svec P."/>
            <person name="Indrakova A."/>
            <person name="Kovarovic V."/>
            <person name="Schumann P."/>
            <person name="Sproer C."/>
            <person name="Kralova S."/>
            <person name="Sedo O."/>
            <person name="Kristofova L."/>
            <person name="Vrbovska V."/>
            <person name="Fuzik T."/>
            <person name="Petras P."/>
            <person name="Zdrahal Z."/>
            <person name="Ruzickova V."/>
            <person name="Doskar J."/>
            <person name="Pantucek R."/>
        </authorList>
    </citation>
    <scope>NUCLEOTIDE SEQUENCE [LARGE SCALE GENOMIC DNA]</scope>
    <source>
        <strain evidence="7 8">CCM 4927</strain>
    </source>
</reference>
<protein>
    <recommendedName>
        <fullName evidence="5">Immunodominant staphylococcal antigen B</fullName>
    </recommendedName>
</protein>
<evidence type="ECO:0000313" key="7">
    <source>
        <dbReference type="EMBL" id="RAI79069.1"/>
    </source>
</evidence>
<evidence type="ECO:0000256" key="6">
    <source>
        <dbReference type="SAM" id="SignalP"/>
    </source>
</evidence>
<dbReference type="EMBL" id="MJBI02000011">
    <property type="protein sequence ID" value="RAI79069.1"/>
    <property type="molecule type" value="Genomic_DNA"/>
</dbReference>
<dbReference type="InterPro" id="IPR058086">
    <property type="entry name" value="IsaB"/>
</dbReference>
<gene>
    <name evidence="7" type="ORF">BFS35_012695</name>
</gene>
<comment type="caution">
    <text evidence="7">The sequence shown here is derived from an EMBL/GenBank/DDBJ whole genome shotgun (WGS) entry which is preliminary data.</text>
</comment>
<proteinExistence type="inferred from homology"/>
<dbReference type="AlphaFoldDB" id="A0A2G5NUL2"/>
<evidence type="ECO:0000256" key="5">
    <source>
        <dbReference type="ARBA" id="ARBA00093792"/>
    </source>
</evidence>
<feature type="chain" id="PRO_5030047508" description="Immunodominant staphylococcal antigen B" evidence="6">
    <location>
        <begin position="27"/>
        <end position="192"/>
    </location>
</feature>
<accession>A0A2G5NUL2</accession>
<comment type="subcellular location">
    <subcellularLocation>
        <location evidence="1">Secreted</location>
    </subcellularLocation>
</comment>
<comment type="similarity">
    <text evidence="4">Belongs to the IsaB family.</text>
</comment>
<sequence>MKRLKILLISLIVILSVIGFSTPVNAAGYYYKYKGYSGNNYQFVKSKSFVNAVKKGKVTVNGRTVTNKVSGLSLEKSSSAMIKYALENNKLKSKYIVRKYDTVYFLNDNLKTYAITMPVKKGKITKKEFIKIYGKNNSETQVIENETSVYYKFKNHYFEGLFNKKNQLIGISLSAHVSGQFGKDIDEMLFGE</sequence>
<keyword evidence="3 6" id="KW-0732">Signal</keyword>
<organism evidence="7 8">
    <name type="scientific">Macrococcoides goetzii</name>
    <dbReference type="NCBI Taxonomy" id="1891097"/>
    <lineage>
        <taxon>Bacteria</taxon>
        <taxon>Bacillati</taxon>
        <taxon>Bacillota</taxon>
        <taxon>Bacilli</taxon>
        <taxon>Bacillales</taxon>
        <taxon>Staphylococcaceae</taxon>
        <taxon>Macrococcoides</taxon>
    </lineage>
</organism>
<evidence type="ECO:0000256" key="2">
    <source>
        <dbReference type="ARBA" id="ARBA00022525"/>
    </source>
</evidence>
<evidence type="ECO:0000256" key="3">
    <source>
        <dbReference type="ARBA" id="ARBA00022729"/>
    </source>
</evidence>
<evidence type="ECO:0000256" key="1">
    <source>
        <dbReference type="ARBA" id="ARBA00004613"/>
    </source>
</evidence>
<feature type="signal peptide" evidence="6">
    <location>
        <begin position="1"/>
        <end position="26"/>
    </location>
</feature>
<dbReference type="RefSeq" id="WP_099577182.1">
    <property type="nucleotide sequence ID" value="NZ_MJBI02000011.1"/>
</dbReference>
<evidence type="ECO:0000256" key="4">
    <source>
        <dbReference type="ARBA" id="ARBA00093777"/>
    </source>
</evidence>
<keyword evidence="8" id="KW-1185">Reference proteome</keyword>
<name>A0A2G5NUL2_9STAP</name>